<name>A0A2X2BND8_PROMI</name>
<proteinExistence type="predicted"/>
<dbReference type="Proteomes" id="UP000251485">
    <property type="component" value="Unassembled WGS sequence"/>
</dbReference>
<evidence type="ECO:0008006" key="3">
    <source>
        <dbReference type="Google" id="ProtNLM"/>
    </source>
</evidence>
<accession>A0A2X2BND8</accession>
<protein>
    <recommendedName>
        <fullName evidence="3">Phage protein</fullName>
    </recommendedName>
</protein>
<dbReference type="AlphaFoldDB" id="A0A2X2BND8"/>
<evidence type="ECO:0000313" key="2">
    <source>
        <dbReference type="Proteomes" id="UP000251485"/>
    </source>
</evidence>
<organism evidence="1 2">
    <name type="scientific">Proteus mirabilis</name>
    <dbReference type="NCBI Taxonomy" id="584"/>
    <lineage>
        <taxon>Bacteria</taxon>
        <taxon>Pseudomonadati</taxon>
        <taxon>Pseudomonadota</taxon>
        <taxon>Gammaproteobacteria</taxon>
        <taxon>Enterobacterales</taxon>
        <taxon>Morganellaceae</taxon>
        <taxon>Proteus</taxon>
    </lineage>
</organism>
<gene>
    <name evidence="1" type="ORF">NCTC10975_02900</name>
</gene>
<reference evidence="1 2" key="1">
    <citation type="submission" date="2018-06" db="EMBL/GenBank/DDBJ databases">
        <authorList>
            <consortium name="Pathogen Informatics"/>
            <person name="Doyle S."/>
        </authorList>
    </citation>
    <scope>NUCLEOTIDE SEQUENCE [LARGE SCALE GENOMIC DNA]</scope>
    <source>
        <strain evidence="1 2">NCTC10975</strain>
    </source>
</reference>
<dbReference type="EMBL" id="UAUE01000023">
    <property type="protein sequence ID" value="SPY97792.1"/>
    <property type="molecule type" value="Genomic_DNA"/>
</dbReference>
<dbReference type="RefSeq" id="WP_135023806.1">
    <property type="nucleotide sequence ID" value="NZ_CAXTHA010000003.1"/>
</dbReference>
<sequence length="124" mass="13900">MKQATAIFFAFILAFSAGWLVKGWYQDSLELVALKTANEVNNASLKAQQDLASQSARTLENKLEELANVQPPEIRTEIIKPVFTNLCVSDDFVRMYNEAIDSAERTLSGKSTDKMPDDITKVKR</sequence>
<evidence type="ECO:0000313" key="1">
    <source>
        <dbReference type="EMBL" id="SPY97792.1"/>
    </source>
</evidence>